<dbReference type="PROSITE" id="PS50850">
    <property type="entry name" value="MFS"/>
    <property type="match status" value="1"/>
</dbReference>
<evidence type="ECO:0000256" key="6">
    <source>
        <dbReference type="SAM" id="Phobius"/>
    </source>
</evidence>
<dbReference type="Gene3D" id="1.20.1250.20">
    <property type="entry name" value="MFS general substrate transporter like domains"/>
    <property type="match status" value="1"/>
</dbReference>
<dbReference type="PROSITE" id="PS00216">
    <property type="entry name" value="SUGAR_TRANSPORT_1"/>
    <property type="match status" value="1"/>
</dbReference>
<dbReference type="OrthoDB" id="6612291at2759"/>
<evidence type="ECO:0000256" key="5">
    <source>
        <dbReference type="ARBA" id="ARBA00023136"/>
    </source>
</evidence>
<feature type="domain" description="Major facilitator superfamily (MFS) profile" evidence="7">
    <location>
        <begin position="56"/>
        <end position="497"/>
    </location>
</feature>
<gene>
    <name evidence="8" type="ORF">EDB81DRAFT_840267</name>
</gene>
<feature type="transmembrane region" description="Helical" evidence="6">
    <location>
        <begin position="163"/>
        <end position="183"/>
    </location>
</feature>
<dbReference type="Proteomes" id="UP000738349">
    <property type="component" value="Unassembled WGS sequence"/>
</dbReference>
<feature type="transmembrane region" description="Helical" evidence="6">
    <location>
        <begin position="313"/>
        <end position="336"/>
    </location>
</feature>
<comment type="similarity">
    <text evidence="2">Belongs to the major facilitator superfamily. Sugar transporter (TC 2.A.1.1) family.</text>
</comment>
<accession>A0A9P9F952</accession>
<feature type="transmembrane region" description="Helical" evidence="6">
    <location>
        <begin position="402"/>
        <end position="431"/>
    </location>
</feature>
<feature type="transmembrane region" description="Helical" evidence="6">
    <location>
        <begin position="226"/>
        <end position="251"/>
    </location>
</feature>
<reference evidence="8" key="1">
    <citation type="journal article" date="2021" name="Nat. Commun.">
        <title>Genetic determinants of endophytism in the Arabidopsis root mycobiome.</title>
        <authorList>
            <person name="Mesny F."/>
            <person name="Miyauchi S."/>
            <person name="Thiergart T."/>
            <person name="Pickel B."/>
            <person name="Atanasova L."/>
            <person name="Karlsson M."/>
            <person name="Huettel B."/>
            <person name="Barry K.W."/>
            <person name="Haridas S."/>
            <person name="Chen C."/>
            <person name="Bauer D."/>
            <person name="Andreopoulos W."/>
            <person name="Pangilinan J."/>
            <person name="LaButti K."/>
            <person name="Riley R."/>
            <person name="Lipzen A."/>
            <person name="Clum A."/>
            <person name="Drula E."/>
            <person name="Henrissat B."/>
            <person name="Kohler A."/>
            <person name="Grigoriev I.V."/>
            <person name="Martin F.M."/>
            <person name="Hacquard S."/>
        </authorList>
    </citation>
    <scope>NUCLEOTIDE SEQUENCE</scope>
    <source>
        <strain evidence="8">MPI-CAGE-AT-0147</strain>
    </source>
</reference>
<dbReference type="InterPro" id="IPR036259">
    <property type="entry name" value="MFS_trans_sf"/>
</dbReference>
<keyword evidence="4 6" id="KW-1133">Transmembrane helix</keyword>
<dbReference type="InterPro" id="IPR005828">
    <property type="entry name" value="MFS_sugar_transport-like"/>
</dbReference>
<dbReference type="InterPro" id="IPR005829">
    <property type="entry name" value="Sugar_transporter_CS"/>
</dbReference>
<comment type="caution">
    <text evidence="8">The sequence shown here is derived from an EMBL/GenBank/DDBJ whole genome shotgun (WGS) entry which is preliminary data.</text>
</comment>
<evidence type="ECO:0000256" key="4">
    <source>
        <dbReference type="ARBA" id="ARBA00022989"/>
    </source>
</evidence>
<feature type="transmembrane region" description="Helical" evidence="6">
    <location>
        <begin position="103"/>
        <end position="125"/>
    </location>
</feature>
<keyword evidence="9" id="KW-1185">Reference proteome</keyword>
<evidence type="ECO:0000313" key="8">
    <source>
        <dbReference type="EMBL" id="KAH7156052.1"/>
    </source>
</evidence>
<proteinExistence type="inferred from homology"/>
<feature type="transmembrane region" description="Helical" evidence="6">
    <location>
        <begin position="443"/>
        <end position="463"/>
    </location>
</feature>
<dbReference type="Pfam" id="PF00083">
    <property type="entry name" value="Sugar_tr"/>
    <property type="match status" value="1"/>
</dbReference>
<dbReference type="SUPFAM" id="SSF103473">
    <property type="entry name" value="MFS general substrate transporter"/>
    <property type="match status" value="1"/>
</dbReference>
<protein>
    <submittedName>
        <fullName evidence="8">General substrate transporter</fullName>
    </submittedName>
</protein>
<organism evidence="8 9">
    <name type="scientific">Dactylonectria macrodidyma</name>
    <dbReference type="NCBI Taxonomy" id="307937"/>
    <lineage>
        <taxon>Eukaryota</taxon>
        <taxon>Fungi</taxon>
        <taxon>Dikarya</taxon>
        <taxon>Ascomycota</taxon>
        <taxon>Pezizomycotina</taxon>
        <taxon>Sordariomycetes</taxon>
        <taxon>Hypocreomycetidae</taxon>
        <taxon>Hypocreales</taxon>
        <taxon>Nectriaceae</taxon>
        <taxon>Dactylonectria</taxon>
    </lineage>
</organism>
<name>A0A9P9F952_9HYPO</name>
<feature type="transmembrane region" description="Helical" evidence="6">
    <location>
        <begin position="54"/>
        <end position="83"/>
    </location>
</feature>
<feature type="transmembrane region" description="Helical" evidence="6">
    <location>
        <begin position="374"/>
        <end position="396"/>
    </location>
</feature>
<dbReference type="GO" id="GO:0005351">
    <property type="term" value="F:carbohydrate:proton symporter activity"/>
    <property type="evidence" value="ECO:0007669"/>
    <property type="project" value="TreeGrafter"/>
</dbReference>
<evidence type="ECO:0000313" key="9">
    <source>
        <dbReference type="Proteomes" id="UP000738349"/>
    </source>
</evidence>
<dbReference type="InterPro" id="IPR020846">
    <property type="entry name" value="MFS_dom"/>
</dbReference>
<dbReference type="PANTHER" id="PTHR48022">
    <property type="entry name" value="PLASTIDIC GLUCOSE TRANSPORTER 4"/>
    <property type="match status" value="1"/>
</dbReference>
<dbReference type="InterPro" id="IPR050360">
    <property type="entry name" value="MFS_Sugar_Transporters"/>
</dbReference>
<comment type="subcellular location">
    <subcellularLocation>
        <location evidence="1">Membrane</location>
        <topology evidence="1">Multi-pass membrane protein</topology>
    </subcellularLocation>
</comment>
<dbReference type="FunFam" id="1.20.1250.20:FF:000078">
    <property type="entry name" value="MFS maltose transporter, putative"/>
    <property type="match status" value="1"/>
</dbReference>
<feature type="transmembrane region" description="Helical" evidence="6">
    <location>
        <begin position="348"/>
        <end position="367"/>
    </location>
</feature>
<dbReference type="AlphaFoldDB" id="A0A9P9F952"/>
<dbReference type="EMBL" id="JAGMUV010000005">
    <property type="protein sequence ID" value="KAH7156052.1"/>
    <property type="molecule type" value="Genomic_DNA"/>
</dbReference>
<evidence type="ECO:0000259" key="7">
    <source>
        <dbReference type="PROSITE" id="PS50850"/>
    </source>
</evidence>
<feature type="transmembrane region" description="Helical" evidence="6">
    <location>
        <begin position="195"/>
        <end position="214"/>
    </location>
</feature>
<feature type="transmembrane region" description="Helical" evidence="6">
    <location>
        <begin position="132"/>
        <end position="151"/>
    </location>
</feature>
<keyword evidence="3 6" id="KW-0812">Transmembrane</keyword>
<evidence type="ECO:0000256" key="2">
    <source>
        <dbReference type="ARBA" id="ARBA00010992"/>
    </source>
</evidence>
<keyword evidence="5 6" id="KW-0472">Membrane</keyword>
<dbReference type="GO" id="GO:0016020">
    <property type="term" value="C:membrane"/>
    <property type="evidence" value="ECO:0007669"/>
    <property type="project" value="UniProtKB-SubCell"/>
</dbReference>
<feature type="transmembrane region" description="Helical" evidence="6">
    <location>
        <begin position="475"/>
        <end position="493"/>
    </location>
</feature>
<evidence type="ECO:0000256" key="1">
    <source>
        <dbReference type="ARBA" id="ARBA00004141"/>
    </source>
</evidence>
<evidence type="ECO:0000256" key="3">
    <source>
        <dbReference type="ARBA" id="ARBA00022692"/>
    </source>
</evidence>
<sequence length="529" mass="57093">MDRDYDNKPCAEHTEATLDAMGIGPVEAEMGVQLINSERNMTLWQASQAQWRMLCYASAAFLVGACFGYDGIINGASIAMPAFTLYFGDTTPDGQTYLPSVWTSLWTAMTGLAQALGGFGIGFVMDRLGRKWAMVGMAMFSVAGVAVQFVANSRGTLLAGKMLNGLAIGALFAIATAWASEISSARLRGIIQSSLILFQTCMQMLGLGIIRALIADVRPRAFKTAFAIQWPLAAVLVLVFPFVPESPVYLINKGRLEEAKRSIATIYGKTNSIDARFAHLVGMIRHENSGHEVAAGGYLDCFKGTDLRRTLSVIFVISGLNICGAQLLTQNIYFLLIAGLPVEHTFDIGIGGFALSICLVIASWTVLEKLGRRALFLSGPLISAVLLFVIGGLYYVSGVGAVWAIAVMMNLLIAWGVVTFLSAGWALTAELSTYRLRAKTQSIAVVSNAIVQWAFSFVTPYIYNIDAANLGARTGFVYGALATIYLAAAFWIVPETKGLSVAEVDWMFENKVSSRQFQTMKDQARAAAA</sequence>
<dbReference type="PANTHER" id="PTHR48022:SF33">
    <property type="entry name" value="SUGAR PERMEASE, PUTATIVE (AFU_ORTHOLOGUE AFUA_6G12040)-RELATED"/>
    <property type="match status" value="1"/>
</dbReference>